<dbReference type="InterPro" id="IPR025476">
    <property type="entry name" value="Helitron_helicase-like"/>
</dbReference>
<protein>
    <submittedName>
        <fullName evidence="2">Putative membrane protein</fullName>
    </submittedName>
</protein>
<dbReference type="Proteomes" id="UP000198211">
    <property type="component" value="Unassembled WGS sequence"/>
</dbReference>
<proteinExistence type="predicted"/>
<dbReference type="EMBL" id="NBNE01000133">
    <property type="protein sequence ID" value="OWZ22476.1"/>
    <property type="molecule type" value="Genomic_DNA"/>
</dbReference>
<accession>A0A225WXU5</accession>
<feature type="domain" description="Helitron helicase-like" evidence="1">
    <location>
        <begin position="1"/>
        <end position="95"/>
    </location>
</feature>
<evidence type="ECO:0000313" key="3">
    <source>
        <dbReference type="Proteomes" id="UP000198211"/>
    </source>
</evidence>
<reference evidence="3" key="1">
    <citation type="submission" date="2017-03" db="EMBL/GenBank/DDBJ databases">
        <title>Phytopthora megakarya and P. palmivora, two closely related causual agents of cacao black pod achieved similar genome size and gene model numbers by different mechanisms.</title>
        <authorList>
            <person name="Ali S."/>
            <person name="Shao J."/>
            <person name="Larry D.J."/>
            <person name="Kronmiller B."/>
            <person name="Shen D."/>
            <person name="Strem M.D."/>
            <person name="Melnick R.L."/>
            <person name="Guiltinan M.J."/>
            <person name="Tyler B.M."/>
            <person name="Meinhardt L.W."/>
            <person name="Bailey B.A."/>
        </authorList>
    </citation>
    <scope>NUCLEOTIDE SEQUENCE [LARGE SCALE GENOMIC DNA]</scope>
    <source>
        <strain evidence="3">zdho120</strain>
    </source>
</reference>
<comment type="caution">
    <text evidence="2">The sequence shown here is derived from an EMBL/GenBank/DDBJ whole genome shotgun (WGS) entry which is preliminary data.</text>
</comment>
<dbReference type="Pfam" id="PF14214">
    <property type="entry name" value="Helitron_like_N"/>
    <property type="match status" value="1"/>
</dbReference>
<evidence type="ECO:0000313" key="2">
    <source>
        <dbReference type="EMBL" id="OWZ22476.1"/>
    </source>
</evidence>
<evidence type="ECO:0000259" key="1">
    <source>
        <dbReference type="Pfam" id="PF14214"/>
    </source>
</evidence>
<dbReference type="OrthoDB" id="120387at2759"/>
<dbReference type="AlphaFoldDB" id="A0A225WXU5"/>
<dbReference type="STRING" id="4795.A0A225WXU5"/>
<keyword evidence="3" id="KW-1185">Reference proteome</keyword>
<sequence>MRQQYYDSMAVVRQFRKPDLVVTVTTNPKWKEIQDELLPDQTSSDRPDIVTRVFRMKLNALLDNITKKGIFGKVAALVYVVEFQNSGLPHAHILIILKDHWKPRNSSDYDNFVSAEIPDLSCSQNSMQR</sequence>
<name>A0A225WXU5_9STRA</name>
<organism evidence="2 3">
    <name type="scientific">Phytophthora megakarya</name>
    <dbReference type="NCBI Taxonomy" id="4795"/>
    <lineage>
        <taxon>Eukaryota</taxon>
        <taxon>Sar</taxon>
        <taxon>Stramenopiles</taxon>
        <taxon>Oomycota</taxon>
        <taxon>Peronosporomycetes</taxon>
        <taxon>Peronosporales</taxon>
        <taxon>Peronosporaceae</taxon>
        <taxon>Phytophthora</taxon>
    </lineage>
</organism>
<gene>
    <name evidence="2" type="ORF">PHMEG_0002820</name>
</gene>